<protein>
    <submittedName>
        <fullName evidence="2">Uncharacterized protein</fullName>
    </submittedName>
</protein>
<organism evidence="2 3">
    <name type="scientific">Hibiscus sabdariffa</name>
    <name type="common">roselle</name>
    <dbReference type="NCBI Taxonomy" id="183260"/>
    <lineage>
        <taxon>Eukaryota</taxon>
        <taxon>Viridiplantae</taxon>
        <taxon>Streptophyta</taxon>
        <taxon>Embryophyta</taxon>
        <taxon>Tracheophyta</taxon>
        <taxon>Spermatophyta</taxon>
        <taxon>Magnoliopsida</taxon>
        <taxon>eudicotyledons</taxon>
        <taxon>Gunneridae</taxon>
        <taxon>Pentapetalae</taxon>
        <taxon>rosids</taxon>
        <taxon>malvids</taxon>
        <taxon>Malvales</taxon>
        <taxon>Malvaceae</taxon>
        <taxon>Malvoideae</taxon>
        <taxon>Hibiscus</taxon>
    </lineage>
</organism>
<gene>
    <name evidence="2" type="ORF">V6N12_068502</name>
</gene>
<name>A0ABR2FQA0_9ROSI</name>
<dbReference type="Proteomes" id="UP001472677">
    <property type="component" value="Unassembled WGS sequence"/>
</dbReference>
<dbReference type="EMBL" id="JBBPBM010000005">
    <property type="protein sequence ID" value="KAK8584256.1"/>
    <property type="molecule type" value="Genomic_DNA"/>
</dbReference>
<sequence length="373" mass="40346">MDRNHNFFEPPDPSGRLSDQLIPTAFDEVSLVRRAANCHDGDRIASQMDMDAVTEINDEYEFGSGNFKHGQAAATVVSAMVMPVVASPSLPSFHDMVARRSPAGQLKNMIIEFDVDLTDGDMVVSNSDGCGNYFYWGSRFDVLADITEPQLNERQSLHTGQGNDGISLLPRVLNGQRHTVSPRMLDSDHVSTHCFGDSTCDVETSIVGDGGRVEAEMELRNVTMQSLDRGAQPSDVCAVEDAMINGLATTTVVEDNVVISSVAAKRKVVEAPSSLPSGKHIAERVVDESSKKILQEHNGKALYGPIRSATAKRVKRNSNISKPVARKDPKLKRQAESSPKSTVVADWAANLSSSLTKDGLAVDLRGPVDVSVK</sequence>
<accession>A0ABR2FQA0</accession>
<keyword evidence="3" id="KW-1185">Reference proteome</keyword>
<proteinExistence type="predicted"/>
<feature type="compositionally biased region" description="Basic and acidic residues" evidence="1">
    <location>
        <begin position="325"/>
        <end position="335"/>
    </location>
</feature>
<evidence type="ECO:0000313" key="2">
    <source>
        <dbReference type="EMBL" id="KAK8584256.1"/>
    </source>
</evidence>
<evidence type="ECO:0000313" key="3">
    <source>
        <dbReference type="Proteomes" id="UP001472677"/>
    </source>
</evidence>
<feature type="region of interest" description="Disordered" evidence="1">
    <location>
        <begin position="313"/>
        <end position="343"/>
    </location>
</feature>
<comment type="caution">
    <text evidence="2">The sequence shown here is derived from an EMBL/GenBank/DDBJ whole genome shotgun (WGS) entry which is preliminary data.</text>
</comment>
<evidence type="ECO:0000256" key="1">
    <source>
        <dbReference type="SAM" id="MobiDB-lite"/>
    </source>
</evidence>
<reference evidence="2 3" key="1">
    <citation type="journal article" date="2024" name="G3 (Bethesda)">
        <title>Genome assembly of Hibiscus sabdariffa L. provides insights into metabolisms of medicinal natural products.</title>
        <authorList>
            <person name="Kim T."/>
        </authorList>
    </citation>
    <scope>NUCLEOTIDE SEQUENCE [LARGE SCALE GENOMIC DNA]</scope>
    <source>
        <strain evidence="2">TK-2024</strain>
        <tissue evidence="2">Old leaves</tissue>
    </source>
</reference>